<dbReference type="Proteomes" id="UP000765509">
    <property type="component" value="Unassembled WGS sequence"/>
</dbReference>
<comment type="caution">
    <text evidence="2">The sequence shown here is derived from an EMBL/GenBank/DDBJ whole genome shotgun (WGS) entry which is preliminary data.</text>
</comment>
<keyword evidence="3" id="KW-1185">Reference proteome</keyword>
<protein>
    <submittedName>
        <fullName evidence="2">Uncharacterized protein</fullName>
    </submittedName>
</protein>
<evidence type="ECO:0000313" key="2">
    <source>
        <dbReference type="EMBL" id="MBW0485599.1"/>
    </source>
</evidence>
<accession>A0A9Q3CKB5</accession>
<feature type="region of interest" description="Disordered" evidence="1">
    <location>
        <begin position="1"/>
        <end position="38"/>
    </location>
</feature>
<dbReference type="AlphaFoldDB" id="A0A9Q3CKB5"/>
<gene>
    <name evidence="2" type="ORF">O181_025314</name>
</gene>
<sequence length="89" mass="9901">MTFQHSSPTRHTRSQARAQAVITPTPRVPLDGSPADPQLRAHLDRGPITEEEPSRNEVIVTRRSRYFSGLVGPFLGIAKISFKGLSEDY</sequence>
<evidence type="ECO:0000313" key="3">
    <source>
        <dbReference type="Proteomes" id="UP000765509"/>
    </source>
</evidence>
<proteinExistence type="predicted"/>
<organism evidence="2 3">
    <name type="scientific">Austropuccinia psidii MF-1</name>
    <dbReference type="NCBI Taxonomy" id="1389203"/>
    <lineage>
        <taxon>Eukaryota</taxon>
        <taxon>Fungi</taxon>
        <taxon>Dikarya</taxon>
        <taxon>Basidiomycota</taxon>
        <taxon>Pucciniomycotina</taxon>
        <taxon>Pucciniomycetes</taxon>
        <taxon>Pucciniales</taxon>
        <taxon>Sphaerophragmiaceae</taxon>
        <taxon>Austropuccinia</taxon>
    </lineage>
</organism>
<name>A0A9Q3CKB5_9BASI</name>
<evidence type="ECO:0000256" key="1">
    <source>
        <dbReference type="SAM" id="MobiDB-lite"/>
    </source>
</evidence>
<dbReference type="EMBL" id="AVOT02008244">
    <property type="protein sequence ID" value="MBW0485599.1"/>
    <property type="molecule type" value="Genomic_DNA"/>
</dbReference>
<reference evidence="2" key="1">
    <citation type="submission" date="2021-03" db="EMBL/GenBank/DDBJ databases">
        <title>Draft genome sequence of rust myrtle Austropuccinia psidii MF-1, a brazilian biotype.</title>
        <authorList>
            <person name="Quecine M.C."/>
            <person name="Pachon D.M.R."/>
            <person name="Bonatelli M.L."/>
            <person name="Correr F.H."/>
            <person name="Franceschini L.M."/>
            <person name="Leite T.F."/>
            <person name="Margarido G.R.A."/>
            <person name="Almeida C.A."/>
            <person name="Ferrarezi J.A."/>
            <person name="Labate C.A."/>
        </authorList>
    </citation>
    <scope>NUCLEOTIDE SEQUENCE</scope>
    <source>
        <strain evidence="2">MF-1</strain>
    </source>
</reference>